<dbReference type="Proteomes" id="UP000593737">
    <property type="component" value="Chromosome"/>
</dbReference>
<dbReference type="AlphaFoldDB" id="A0A7S8FG99"/>
<keyword evidence="1" id="KW-0472">Membrane</keyword>
<evidence type="ECO:0008006" key="4">
    <source>
        <dbReference type="Google" id="ProtNLM"/>
    </source>
</evidence>
<feature type="transmembrane region" description="Helical" evidence="1">
    <location>
        <begin position="267"/>
        <end position="286"/>
    </location>
</feature>
<name>A0A7S8FG99_9BACT</name>
<evidence type="ECO:0000256" key="1">
    <source>
        <dbReference type="SAM" id="Phobius"/>
    </source>
</evidence>
<organism evidence="2 3">
    <name type="scientific">Candidatus Nitrospira kreftii</name>
    <dbReference type="NCBI Taxonomy" id="2652173"/>
    <lineage>
        <taxon>Bacteria</taxon>
        <taxon>Pseudomonadati</taxon>
        <taxon>Nitrospirota</taxon>
        <taxon>Nitrospiria</taxon>
        <taxon>Nitrospirales</taxon>
        <taxon>Nitrospiraceae</taxon>
        <taxon>Nitrospira</taxon>
    </lineage>
</organism>
<feature type="transmembrane region" description="Helical" evidence="1">
    <location>
        <begin position="98"/>
        <end position="116"/>
    </location>
</feature>
<sequence>MSRAGAITVLLALVLGLPLLGVLLAGEPVWRYLEFPPRTGYVQHDPFSWPVFIALALIVALVVGPILLRIASTNFRRSFPLSQRPALDTQHSRRSFPWWGWLGIGWTGLWWAAAWTRAPWLAAVQEHTFTPLWLGYIVIVNACTFSRTGRCMMLHRPCYVLSLFPLSAAFWWLFEYLNRFVQNWHYVGVGELSSIEYVLRATIPFSTVIPAVIGTAELLTSYPAVSAGLERFTPIHVLARNWLSWSLLILSGLGLLGIGLWPNYLFPLVWVGPLLLIVSLESLAGQPTMLSPLAQGDWRGVWVAALAALICGLFWELWNWKSLAHWEYAIPFVHRFQLFEMPLLGYAGYLPFGLQCVAVANFCLSRQFSGEMEYYRQKS</sequence>
<accession>A0A7S8FG99</accession>
<feature type="transmembrane region" description="Helical" evidence="1">
    <location>
        <begin position="158"/>
        <end position="177"/>
    </location>
</feature>
<feature type="transmembrane region" description="Helical" evidence="1">
    <location>
        <begin position="197"/>
        <end position="221"/>
    </location>
</feature>
<feature type="transmembrane region" description="Helical" evidence="1">
    <location>
        <begin position="49"/>
        <end position="68"/>
    </location>
</feature>
<dbReference type="EMBL" id="CP047423">
    <property type="protein sequence ID" value="QPD05181.1"/>
    <property type="molecule type" value="Genomic_DNA"/>
</dbReference>
<dbReference type="KEGG" id="nkf:Nkreftii_002955"/>
<evidence type="ECO:0000313" key="2">
    <source>
        <dbReference type="EMBL" id="QPD05181.1"/>
    </source>
</evidence>
<gene>
    <name evidence="2" type="ORF">Nkreftii_002955</name>
</gene>
<keyword evidence="1" id="KW-1133">Transmembrane helix</keyword>
<feature type="transmembrane region" description="Helical" evidence="1">
    <location>
        <begin position="343"/>
        <end position="364"/>
    </location>
</feature>
<feature type="transmembrane region" description="Helical" evidence="1">
    <location>
        <begin position="242"/>
        <end position="261"/>
    </location>
</feature>
<protein>
    <recommendedName>
        <fullName evidence="4">Mechanosensitive ion channel protein MscS</fullName>
    </recommendedName>
</protein>
<reference evidence="2 3" key="1">
    <citation type="journal article" date="2020" name="ISME J.">
        <title>Enrichment and physiological characterization of a novel comammox Nitrospira indicates ammonium inhibition of complete nitrification.</title>
        <authorList>
            <person name="Sakoula D."/>
            <person name="Koch H."/>
            <person name="Frank J."/>
            <person name="Jetten M.S.M."/>
            <person name="van Kessel M.A.H.J."/>
            <person name="Lucker S."/>
        </authorList>
    </citation>
    <scope>NUCLEOTIDE SEQUENCE [LARGE SCALE GENOMIC DNA]</scope>
    <source>
        <strain evidence="2">Comreactor17</strain>
    </source>
</reference>
<keyword evidence="1" id="KW-0812">Transmembrane</keyword>
<feature type="transmembrane region" description="Helical" evidence="1">
    <location>
        <begin position="128"/>
        <end position="146"/>
    </location>
</feature>
<proteinExistence type="predicted"/>
<evidence type="ECO:0000313" key="3">
    <source>
        <dbReference type="Proteomes" id="UP000593737"/>
    </source>
</evidence>
<feature type="transmembrane region" description="Helical" evidence="1">
    <location>
        <begin position="298"/>
        <end position="318"/>
    </location>
</feature>